<gene>
    <name evidence="1" type="ORF">VB798_02360</name>
</gene>
<evidence type="ECO:0000313" key="2">
    <source>
        <dbReference type="Proteomes" id="UP001302222"/>
    </source>
</evidence>
<name>A0ABU5SDN7_9BACT</name>
<accession>A0ABU5SDN7</accession>
<dbReference type="EMBL" id="JAYGIM010000001">
    <property type="protein sequence ID" value="MEA5425398.1"/>
    <property type="molecule type" value="Genomic_DNA"/>
</dbReference>
<evidence type="ECO:0000313" key="1">
    <source>
        <dbReference type="EMBL" id="MEA5425398.1"/>
    </source>
</evidence>
<reference evidence="1 2" key="1">
    <citation type="submission" date="2023-12" db="EMBL/GenBank/DDBJ databases">
        <title>Novel species of the genus Arcicella isolated from rivers.</title>
        <authorList>
            <person name="Lu H."/>
        </authorList>
    </citation>
    <scope>NUCLEOTIDE SEQUENCE [LARGE SCALE GENOMIC DNA]</scope>
    <source>
        <strain evidence="1 2">DC25W</strain>
    </source>
</reference>
<proteinExistence type="predicted"/>
<keyword evidence="2" id="KW-1185">Reference proteome</keyword>
<dbReference type="RefSeq" id="WP_323255560.1">
    <property type="nucleotide sequence ID" value="NZ_JAYGIM010000001.1"/>
</dbReference>
<organism evidence="1 2">
    <name type="scientific">Arcicella lustrica</name>
    <dbReference type="NCBI Taxonomy" id="2984196"/>
    <lineage>
        <taxon>Bacteria</taxon>
        <taxon>Pseudomonadati</taxon>
        <taxon>Bacteroidota</taxon>
        <taxon>Cytophagia</taxon>
        <taxon>Cytophagales</taxon>
        <taxon>Flectobacillaceae</taxon>
        <taxon>Arcicella</taxon>
    </lineage>
</organism>
<protein>
    <submittedName>
        <fullName evidence="1">Uncharacterized protein</fullName>
    </submittedName>
</protein>
<sequence>MKANIAFIKNFDTTTLAKLDKVSQENYQLLKEDTETFTDFSIFDVVPDAAATLESWVKTVKATIKEVELPKPLLVKAQKKEKKVSAPIKTTEKKEVAKLEKLASEKLSEESDKNKLLKQTLRDEIKQMLEQVKENSKFKDKIFLELSKYLQKNQTGLGARKDDELTKLKARHKFYKNLLKGDTADFKAIAKKVGLSYTISKPRAKRAKKGLLGVKKPKKEKTLGQKISSFFGF</sequence>
<comment type="caution">
    <text evidence="1">The sequence shown here is derived from an EMBL/GenBank/DDBJ whole genome shotgun (WGS) entry which is preliminary data.</text>
</comment>
<dbReference type="Proteomes" id="UP001302222">
    <property type="component" value="Unassembled WGS sequence"/>
</dbReference>